<reference evidence="1" key="1">
    <citation type="submission" date="2024-05" db="EMBL/GenBank/DDBJ databases">
        <title>Whole genome shotgun sequence of Streptomyces hydrogenans NBRC 13475.</title>
        <authorList>
            <person name="Komaki H."/>
            <person name="Tamura T."/>
        </authorList>
    </citation>
    <scope>NUCLEOTIDE SEQUENCE</scope>
    <source>
        <strain evidence="1">NBRC 13475</strain>
    </source>
</reference>
<keyword evidence="2" id="KW-1185">Reference proteome</keyword>
<sequence>MLRAGRSDIVLSPMPRLPLSPARTSYLEILDRELTARGLTLLIHGDREASGVSGARRWAEHRPAAVLVAADRCPEEAVELLRKAGVDHVLLEARRPVPYAPTVLVDSVSVAELATRYLLDRGHRRLA</sequence>
<evidence type="ECO:0000313" key="1">
    <source>
        <dbReference type="EMBL" id="GHI26200.1"/>
    </source>
</evidence>
<dbReference type="InterPro" id="IPR028082">
    <property type="entry name" value="Peripla_BP_I"/>
</dbReference>
<dbReference type="RefSeq" id="WP_190221601.1">
    <property type="nucleotide sequence ID" value="NZ_BNBS01000003.1"/>
</dbReference>
<name>A0ABQ3PMG0_9ACTN</name>
<comment type="caution">
    <text evidence="1">The sequence shown here is derived from an EMBL/GenBank/DDBJ whole genome shotgun (WGS) entry which is preliminary data.</text>
</comment>
<dbReference type="Proteomes" id="UP001052739">
    <property type="component" value="Unassembled WGS sequence"/>
</dbReference>
<accession>A0ABQ3PMG0</accession>
<proteinExistence type="predicted"/>
<protein>
    <submittedName>
        <fullName evidence="1">Uncharacterized protein</fullName>
    </submittedName>
</protein>
<dbReference type="SUPFAM" id="SSF53822">
    <property type="entry name" value="Periplasmic binding protein-like I"/>
    <property type="match status" value="1"/>
</dbReference>
<organism evidence="1 2">
    <name type="scientific">Streptomyces hydrogenans</name>
    <dbReference type="NCBI Taxonomy" id="1873719"/>
    <lineage>
        <taxon>Bacteria</taxon>
        <taxon>Bacillati</taxon>
        <taxon>Actinomycetota</taxon>
        <taxon>Actinomycetes</taxon>
        <taxon>Kitasatosporales</taxon>
        <taxon>Streptomycetaceae</taxon>
        <taxon>Streptomyces</taxon>
    </lineage>
</organism>
<dbReference type="Gene3D" id="3.40.50.2300">
    <property type="match status" value="2"/>
</dbReference>
<dbReference type="EMBL" id="BNDW01000102">
    <property type="protein sequence ID" value="GHI26200.1"/>
    <property type="molecule type" value="Genomic_DNA"/>
</dbReference>
<evidence type="ECO:0000313" key="2">
    <source>
        <dbReference type="Proteomes" id="UP001052739"/>
    </source>
</evidence>
<gene>
    <name evidence="1" type="ORF">Shyd_75710</name>
</gene>